<protein>
    <submittedName>
        <fullName evidence="9">Dynein regulatory complex protein 9-like</fullName>
    </submittedName>
</protein>
<evidence type="ECO:0000256" key="6">
    <source>
        <dbReference type="SAM" id="Coils"/>
    </source>
</evidence>
<evidence type="ECO:0000313" key="9">
    <source>
        <dbReference type="RefSeq" id="XP_018330664.1"/>
    </source>
</evidence>
<dbReference type="AlphaFoldDB" id="A0A1W4X3K2"/>
<evidence type="ECO:0000313" key="8">
    <source>
        <dbReference type="Proteomes" id="UP000192223"/>
    </source>
</evidence>
<dbReference type="GO" id="GO:0044782">
    <property type="term" value="P:cilium organization"/>
    <property type="evidence" value="ECO:0007669"/>
    <property type="project" value="TreeGrafter"/>
</dbReference>
<comment type="subcellular location">
    <subcellularLocation>
        <location evidence="2">Cell projection</location>
    </subcellularLocation>
    <subcellularLocation>
        <location evidence="1">Cytoplasm</location>
        <location evidence="1">Cytoskeleton</location>
    </subcellularLocation>
</comment>
<name>A0A1W4X3K2_AGRPL</name>
<dbReference type="KEGG" id="apln:108740722"/>
<dbReference type="GO" id="GO:0031514">
    <property type="term" value="C:motile cilium"/>
    <property type="evidence" value="ECO:0007669"/>
    <property type="project" value="TreeGrafter"/>
</dbReference>
<evidence type="ECO:0000256" key="1">
    <source>
        <dbReference type="ARBA" id="ARBA00004245"/>
    </source>
</evidence>
<keyword evidence="4" id="KW-0206">Cytoskeleton</keyword>
<dbReference type="GO" id="GO:0005856">
    <property type="term" value="C:cytoskeleton"/>
    <property type="evidence" value="ECO:0007669"/>
    <property type="project" value="UniProtKB-SubCell"/>
</dbReference>
<proteinExistence type="predicted"/>
<dbReference type="RefSeq" id="XP_018330664.1">
    <property type="nucleotide sequence ID" value="XM_018475162.2"/>
</dbReference>
<sequence length="404" mass="48098">MRSKTGKIDSVVNIDSFLVLDPDHIINLLSDESFKEVDAPPVSKRSDVHVLPRLIAEAFACVLDDTVNKLDLIINVGQLPRVKEEEEEEEEEEEDEDEDHEGEDNAIESQKKTDEVPGEIYDTVTLERLEDSLERQNLSKFVKDVRFVRNLLKKACNSLVKKNSFDLIVHKVSQYKDYIEKRSQIMKENLQIKKEISDLKKSFVNEKKDALKEIDKIKKETQEMRNSLGLQVIIENTKMHYVQKWETSRNQLNTFILTRQEDQLKDKITRMTVEMEREEKVHEEVEKFLSELEQDYEKQVEEWMERYDREMEQLDYDISVTNEKIEEQEIANAKIKQKYEERQKFIEEWLVYREQKRLERERFERITEASISIQCWWRVVMIKKKLGPYGKKKKGKGKGKGKKK</sequence>
<feature type="coiled-coil region" evidence="6">
    <location>
        <begin position="200"/>
        <end position="227"/>
    </location>
</feature>
<keyword evidence="8" id="KW-1185">Reference proteome</keyword>
<feature type="compositionally biased region" description="Acidic residues" evidence="7">
    <location>
        <begin position="85"/>
        <end position="106"/>
    </location>
</feature>
<gene>
    <name evidence="9" type="primary">LOC108740722</name>
</gene>
<accession>A0A1W4X3K2</accession>
<keyword evidence="3" id="KW-0963">Cytoplasm</keyword>
<dbReference type="OrthoDB" id="10254713at2759"/>
<evidence type="ECO:0000256" key="4">
    <source>
        <dbReference type="ARBA" id="ARBA00023212"/>
    </source>
</evidence>
<dbReference type="InParanoid" id="A0A1W4X3K2"/>
<feature type="region of interest" description="Disordered" evidence="7">
    <location>
        <begin position="81"/>
        <end position="114"/>
    </location>
</feature>
<dbReference type="PANTHER" id="PTHR14871">
    <property type="entry name" value="DYNEIN REGULATORY COMPLEX PROTEIN 9"/>
    <property type="match status" value="1"/>
</dbReference>
<dbReference type="InterPro" id="IPR042618">
    <property type="entry name" value="IQCG"/>
</dbReference>
<keyword evidence="6" id="KW-0175">Coiled coil</keyword>
<evidence type="ECO:0000256" key="2">
    <source>
        <dbReference type="ARBA" id="ARBA00004316"/>
    </source>
</evidence>
<evidence type="ECO:0000256" key="7">
    <source>
        <dbReference type="SAM" id="MobiDB-lite"/>
    </source>
</evidence>
<keyword evidence="5" id="KW-0966">Cell projection</keyword>
<dbReference type="Proteomes" id="UP000192223">
    <property type="component" value="Unplaced"/>
</dbReference>
<evidence type="ECO:0000256" key="3">
    <source>
        <dbReference type="ARBA" id="ARBA00022490"/>
    </source>
</evidence>
<evidence type="ECO:0000256" key="5">
    <source>
        <dbReference type="ARBA" id="ARBA00023273"/>
    </source>
</evidence>
<organism evidence="8 9">
    <name type="scientific">Agrilus planipennis</name>
    <name type="common">Emerald ash borer</name>
    <name type="synonym">Agrilus marcopoli</name>
    <dbReference type="NCBI Taxonomy" id="224129"/>
    <lineage>
        <taxon>Eukaryota</taxon>
        <taxon>Metazoa</taxon>
        <taxon>Ecdysozoa</taxon>
        <taxon>Arthropoda</taxon>
        <taxon>Hexapoda</taxon>
        <taxon>Insecta</taxon>
        <taxon>Pterygota</taxon>
        <taxon>Neoptera</taxon>
        <taxon>Endopterygota</taxon>
        <taxon>Coleoptera</taxon>
        <taxon>Polyphaga</taxon>
        <taxon>Elateriformia</taxon>
        <taxon>Buprestoidea</taxon>
        <taxon>Buprestidae</taxon>
        <taxon>Agrilinae</taxon>
        <taxon>Agrilus</taxon>
    </lineage>
</organism>
<dbReference type="GeneID" id="108740722"/>
<dbReference type="GO" id="GO:0005737">
    <property type="term" value="C:cytoplasm"/>
    <property type="evidence" value="ECO:0007669"/>
    <property type="project" value="TreeGrafter"/>
</dbReference>
<dbReference type="PANTHER" id="PTHR14871:SF1">
    <property type="entry name" value="DYNEIN REGULATORY COMPLEX PROTEIN 9"/>
    <property type="match status" value="1"/>
</dbReference>
<dbReference type="FunCoup" id="A0A1W4X3K2">
    <property type="interactions" value="32"/>
</dbReference>
<reference evidence="9" key="1">
    <citation type="submission" date="2025-08" db="UniProtKB">
        <authorList>
            <consortium name="RefSeq"/>
        </authorList>
    </citation>
    <scope>IDENTIFICATION</scope>
    <source>
        <tissue evidence="9">Entire body</tissue>
    </source>
</reference>
<feature type="coiled-coil region" evidence="6">
    <location>
        <begin position="261"/>
        <end position="338"/>
    </location>
</feature>